<feature type="compositionally biased region" description="Basic and acidic residues" evidence="1">
    <location>
        <begin position="172"/>
        <end position="192"/>
    </location>
</feature>
<sequence length="356" mass="40777">MSCTARSRTIPLKRKRSPRRADSEPFLEDDDRPGVLTVHQPLDKVRKEVLKSKEEFRESSKGGSPFTPEIQDKPLSAKFRLPSLALYDGSCDPTEHVTIFYAQMALYDTSDALICRAFLATLRGPARTWYTRLKPASISSFDLLAKEFELNFLARARLKPIAASLLGLAQRNEESLARKRDESKRPRAEQPRGHPSGPPKRREDRSDKLLSRPPPIPLNSTRTEIFLQIRERELLKTPNPMKTCSERRDKRRYCHFHKEHGHDTEEYRDLQSQIEDLIRQGHLHRYVCNQSSFPDGRPPRDPSPRPKGLVEKQIDVIIGGPTSSGDSSSTRKAYARTMVGKRPTHEDDLDITFCQK</sequence>
<gene>
    <name evidence="3" type="ORF">BHM03_00003944</name>
</gene>
<name>A0A445MAB9_ENSVE</name>
<dbReference type="AlphaFoldDB" id="A0A445MAB9"/>
<feature type="compositionally biased region" description="Low complexity" evidence="1">
    <location>
        <begin position="319"/>
        <end position="330"/>
    </location>
</feature>
<evidence type="ECO:0000259" key="2">
    <source>
        <dbReference type="Pfam" id="PF03732"/>
    </source>
</evidence>
<feature type="compositionally biased region" description="Basic and acidic residues" evidence="1">
    <location>
        <begin position="200"/>
        <end position="210"/>
    </location>
</feature>
<evidence type="ECO:0000256" key="1">
    <source>
        <dbReference type="SAM" id="MobiDB-lite"/>
    </source>
</evidence>
<dbReference type="PANTHER" id="PTHR33223">
    <property type="entry name" value="CCHC-TYPE DOMAIN-CONTAINING PROTEIN"/>
    <property type="match status" value="1"/>
</dbReference>
<protein>
    <recommendedName>
        <fullName evidence="2">Retrotransposon gag domain-containing protein</fullName>
    </recommendedName>
</protein>
<dbReference type="Proteomes" id="UP000290560">
    <property type="component" value="Unassembled WGS sequence"/>
</dbReference>
<dbReference type="EMBL" id="KV875501">
    <property type="protein sequence ID" value="RZR71186.1"/>
    <property type="molecule type" value="Genomic_DNA"/>
</dbReference>
<feature type="region of interest" description="Disordered" evidence="1">
    <location>
        <begin position="317"/>
        <end position="356"/>
    </location>
</feature>
<dbReference type="PANTHER" id="PTHR33223:SF10">
    <property type="entry name" value="AMINOTRANSFERASE-LIKE PLANT MOBILE DOMAIN-CONTAINING PROTEIN"/>
    <property type="match status" value="1"/>
</dbReference>
<organism evidence="3">
    <name type="scientific">Ensete ventricosum</name>
    <name type="common">Abyssinian banana</name>
    <name type="synonym">Musa ensete</name>
    <dbReference type="NCBI Taxonomy" id="4639"/>
    <lineage>
        <taxon>Eukaryota</taxon>
        <taxon>Viridiplantae</taxon>
        <taxon>Streptophyta</taxon>
        <taxon>Embryophyta</taxon>
        <taxon>Tracheophyta</taxon>
        <taxon>Spermatophyta</taxon>
        <taxon>Magnoliopsida</taxon>
        <taxon>Liliopsida</taxon>
        <taxon>Zingiberales</taxon>
        <taxon>Musaceae</taxon>
        <taxon>Ensete</taxon>
    </lineage>
</organism>
<accession>A0A445MAB9</accession>
<dbReference type="InterPro" id="IPR005162">
    <property type="entry name" value="Retrotrans_gag_dom"/>
</dbReference>
<proteinExistence type="predicted"/>
<dbReference type="Pfam" id="PF03732">
    <property type="entry name" value="Retrotrans_gag"/>
    <property type="match status" value="1"/>
</dbReference>
<feature type="region of interest" description="Disordered" evidence="1">
    <location>
        <begin position="1"/>
        <end position="38"/>
    </location>
</feature>
<reference evidence="3" key="1">
    <citation type="journal article" date="2018" name="Data Brief">
        <title>Genome sequence data from 17 accessions of Ensete ventricosum, a staple food crop for millions in Ethiopia.</title>
        <authorList>
            <person name="Yemataw Z."/>
            <person name="Muzemil S."/>
            <person name="Ambachew D."/>
            <person name="Tripathi L."/>
            <person name="Tesfaye K."/>
            <person name="Chala A."/>
            <person name="Farbos A."/>
            <person name="O'Neill P."/>
            <person name="Moore K."/>
            <person name="Grant M."/>
            <person name="Studholme D.J."/>
        </authorList>
    </citation>
    <scope>NUCLEOTIDE SEQUENCE [LARGE SCALE GENOMIC DNA]</scope>
    <source>
        <tissue evidence="3">Leaf</tissue>
    </source>
</reference>
<feature type="domain" description="Retrotransposon gag" evidence="2">
    <location>
        <begin position="118"/>
        <end position="177"/>
    </location>
</feature>
<evidence type="ECO:0000313" key="3">
    <source>
        <dbReference type="EMBL" id="RZR71186.1"/>
    </source>
</evidence>
<feature type="region of interest" description="Disordered" evidence="1">
    <location>
        <begin position="172"/>
        <end position="223"/>
    </location>
</feature>